<evidence type="ECO:0000313" key="2">
    <source>
        <dbReference type="Proteomes" id="UP000789702"/>
    </source>
</evidence>
<dbReference type="Proteomes" id="UP000789702">
    <property type="component" value="Unassembled WGS sequence"/>
</dbReference>
<organism evidence="1 2">
    <name type="scientific">Dentiscutata heterogama</name>
    <dbReference type="NCBI Taxonomy" id="1316150"/>
    <lineage>
        <taxon>Eukaryota</taxon>
        <taxon>Fungi</taxon>
        <taxon>Fungi incertae sedis</taxon>
        <taxon>Mucoromycota</taxon>
        <taxon>Glomeromycotina</taxon>
        <taxon>Glomeromycetes</taxon>
        <taxon>Diversisporales</taxon>
        <taxon>Gigasporaceae</taxon>
        <taxon>Dentiscutata</taxon>
    </lineage>
</organism>
<protein>
    <submittedName>
        <fullName evidence="1">11720_t:CDS:1</fullName>
    </submittedName>
</protein>
<name>A0ACA9L1Z2_9GLOM</name>
<keyword evidence="2" id="KW-1185">Reference proteome</keyword>
<reference evidence="1" key="1">
    <citation type="submission" date="2021-06" db="EMBL/GenBank/DDBJ databases">
        <authorList>
            <person name="Kallberg Y."/>
            <person name="Tangrot J."/>
            <person name="Rosling A."/>
        </authorList>
    </citation>
    <scope>NUCLEOTIDE SEQUENCE</scope>
    <source>
        <strain evidence="1">IL203A</strain>
    </source>
</reference>
<gene>
    <name evidence="1" type="ORF">DHETER_LOCUS3013</name>
</gene>
<proteinExistence type="predicted"/>
<dbReference type="EMBL" id="CAJVPU010002437">
    <property type="protein sequence ID" value="CAG8501124.1"/>
    <property type="molecule type" value="Genomic_DNA"/>
</dbReference>
<sequence>CFGVAKCPATGDYIMIMEYKKDGDLHEYLHKNLNIRWRQKLDILYTAVKGLSKIHEAKLIHKDLHAGNIIIADNVSYISDFDTNEDITPQIITDLIKSCWCDNPDDRPTAIELVDKFFLVLGKKVIKYGLKLVLLTKSWTHTFLQ</sequence>
<evidence type="ECO:0000313" key="1">
    <source>
        <dbReference type="EMBL" id="CAG8501124.1"/>
    </source>
</evidence>
<feature type="non-terminal residue" evidence="1">
    <location>
        <position position="1"/>
    </location>
</feature>
<accession>A0ACA9L1Z2</accession>
<comment type="caution">
    <text evidence="1">The sequence shown here is derived from an EMBL/GenBank/DDBJ whole genome shotgun (WGS) entry which is preliminary data.</text>
</comment>